<reference evidence="1 2" key="1">
    <citation type="submission" date="2020-08" db="EMBL/GenBank/DDBJ databases">
        <authorList>
            <person name="Liu C."/>
            <person name="Sun Q."/>
        </authorList>
    </citation>
    <scope>NUCLEOTIDE SEQUENCE [LARGE SCALE GENOMIC DNA]</scope>
    <source>
        <strain evidence="1 2">NSJ-61</strain>
    </source>
</reference>
<dbReference type="EMBL" id="CP060636">
    <property type="protein sequence ID" value="QNM12782.1"/>
    <property type="molecule type" value="Genomic_DNA"/>
</dbReference>
<sequence length="280" mass="32565">MLSVLRQYITKNNQIQENSTAFYMKALLERCKNEALVKQILECTTENREQIIDCEVDPFNHLVHDFHFADVMTSFDNKELNSLDENITINLILGCYLSDDEYIIFGTEESILDAFFGYTNRGRRLIDYHEESILANYINKEFTELEDEFCGIDDDELVDYYKNNEYELTDDYEFVQIMIILDENGAQYTNVCKILKMLGLSEVTPGLWHYVGFGYCGSYELDLSMSSKDIASTSILNLPAIRNVDKYNETLNTYDHVEGYDDYLYILINGILSSSREVIF</sequence>
<protein>
    <submittedName>
        <fullName evidence="1">Uncharacterized protein</fullName>
    </submittedName>
</protein>
<dbReference type="KEGG" id="ehn:H9Q80_02185"/>
<accession>A0A7G9GPQ0</accession>
<dbReference type="Proteomes" id="UP000515856">
    <property type="component" value="Chromosome"/>
</dbReference>
<organism evidence="1 2">
    <name type="scientific">[Eubacterium] hominis</name>
    <dbReference type="NCBI Taxonomy" id="2764325"/>
    <lineage>
        <taxon>Bacteria</taxon>
        <taxon>Bacillati</taxon>
        <taxon>Bacillota</taxon>
        <taxon>Erysipelotrichia</taxon>
        <taxon>Erysipelotrichales</taxon>
        <taxon>Erysipelotrichaceae</taxon>
        <taxon>Amedibacillus</taxon>
    </lineage>
</organism>
<evidence type="ECO:0000313" key="1">
    <source>
        <dbReference type="EMBL" id="QNM12782.1"/>
    </source>
</evidence>
<dbReference type="AlphaFoldDB" id="A0A7G9GPQ0"/>
<dbReference type="RefSeq" id="WP_117455400.1">
    <property type="nucleotide sequence ID" value="NZ_CP060636.1"/>
</dbReference>
<name>A0A7G9GPQ0_9FIRM</name>
<keyword evidence="2" id="KW-1185">Reference proteome</keyword>
<gene>
    <name evidence="1" type="ORF">H9Q80_02185</name>
</gene>
<proteinExistence type="predicted"/>
<evidence type="ECO:0000313" key="2">
    <source>
        <dbReference type="Proteomes" id="UP000515856"/>
    </source>
</evidence>